<reference evidence="10 11" key="1">
    <citation type="submission" date="2014-04" db="EMBL/GenBank/DDBJ databases">
        <title>Genome evolution of avian class.</title>
        <authorList>
            <person name="Zhang G."/>
            <person name="Li C."/>
        </authorList>
    </citation>
    <scope>NUCLEOTIDE SEQUENCE [LARGE SCALE GENOMIC DNA]</scope>
    <source>
        <strain evidence="10">BGI_N307</strain>
    </source>
</reference>
<dbReference type="PRINTS" id="PR00205">
    <property type="entry name" value="CADHERIN"/>
</dbReference>
<feature type="non-terminal residue" evidence="10">
    <location>
        <position position="135"/>
    </location>
</feature>
<dbReference type="InterPro" id="IPR050174">
    <property type="entry name" value="Protocadherin/Cadherin-CA"/>
</dbReference>
<dbReference type="Pfam" id="PF00028">
    <property type="entry name" value="Cadherin"/>
    <property type="match status" value="1"/>
</dbReference>
<proteinExistence type="predicted"/>
<evidence type="ECO:0000256" key="7">
    <source>
        <dbReference type="ARBA" id="ARBA00023180"/>
    </source>
</evidence>
<keyword evidence="4 8" id="KW-0106">Calcium</keyword>
<dbReference type="EMBL" id="KL215600">
    <property type="protein sequence ID" value="KFV65716.1"/>
    <property type="molecule type" value="Genomic_DNA"/>
</dbReference>
<dbReference type="Proteomes" id="UP000053875">
    <property type="component" value="Unassembled WGS sequence"/>
</dbReference>
<evidence type="ECO:0000313" key="10">
    <source>
        <dbReference type="EMBL" id="KFV65716.1"/>
    </source>
</evidence>
<gene>
    <name evidence="10" type="ORF">N307_05438</name>
</gene>
<keyword evidence="2" id="KW-0812">Transmembrane</keyword>
<dbReference type="InterPro" id="IPR002126">
    <property type="entry name" value="Cadherin-like_dom"/>
</dbReference>
<keyword evidence="3" id="KW-0677">Repeat</keyword>
<evidence type="ECO:0000256" key="8">
    <source>
        <dbReference type="PROSITE-ProRule" id="PRU00043"/>
    </source>
</evidence>
<keyword evidence="5" id="KW-1133">Transmembrane helix</keyword>
<protein>
    <submittedName>
        <fullName evidence="10">Protocadherin beta-5</fullName>
    </submittedName>
</protein>
<dbReference type="Gene3D" id="2.60.40.60">
    <property type="entry name" value="Cadherins"/>
    <property type="match status" value="1"/>
</dbReference>
<dbReference type="SUPFAM" id="SSF49313">
    <property type="entry name" value="Cadherin-like"/>
    <property type="match status" value="1"/>
</dbReference>
<dbReference type="PANTHER" id="PTHR24028:SF329">
    <property type="entry name" value="CADHERIN DOMAIN-CONTAINING PROTEIN"/>
    <property type="match status" value="1"/>
</dbReference>
<dbReference type="FunFam" id="2.60.40.60:FF:000018">
    <property type="entry name" value="Protocadherin gamma c3"/>
    <property type="match status" value="1"/>
</dbReference>
<dbReference type="InterPro" id="IPR015919">
    <property type="entry name" value="Cadherin-like_sf"/>
</dbReference>
<evidence type="ECO:0000256" key="1">
    <source>
        <dbReference type="ARBA" id="ARBA00004167"/>
    </source>
</evidence>
<feature type="domain" description="Cadherin" evidence="9">
    <location>
        <begin position="35"/>
        <end position="135"/>
    </location>
</feature>
<evidence type="ECO:0000259" key="9">
    <source>
        <dbReference type="PROSITE" id="PS50268"/>
    </source>
</evidence>
<dbReference type="GO" id="GO:0007156">
    <property type="term" value="P:homophilic cell adhesion via plasma membrane adhesion molecules"/>
    <property type="evidence" value="ECO:0007669"/>
    <property type="project" value="InterPro"/>
</dbReference>
<dbReference type="InterPro" id="IPR020894">
    <property type="entry name" value="Cadherin_CS"/>
</dbReference>
<sequence>ETCTLFFKVFLDNPLQLIRGEVEVLDVNDNSPVFPKKEMVFEILETTAPSFRFPLESAQDADVGSNGLRNYSLGNNSHFSLALATEKGGAICAELVLDRQLDREEKTRDNLLLTAIDGGSPPRSGTVQIRILVLD</sequence>
<dbReference type="STRING" id="118200.A0A093IG45"/>
<keyword evidence="11" id="KW-1185">Reference proteome</keyword>
<evidence type="ECO:0000256" key="4">
    <source>
        <dbReference type="ARBA" id="ARBA00022837"/>
    </source>
</evidence>
<dbReference type="SMART" id="SM00112">
    <property type="entry name" value="CA"/>
    <property type="match status" value="1"/>
</dbReference>
<dbReference type="PROSITE" id="PS50268">
    <property type="entry name" value="CADHERIN_2"/>
    <property type="match status" value="1"/>
</dbReference>
<dbReference type="PANTHER" id="PTHR24028">
    <property type="entry name" value="CADHERIN-87A"/>
    <property type="match status" value="1"/>
</dbReference>
<feature type="non-terminal residue" evidence="10">
    <location>
        <position position="1"/>
    </location>
</feature>
<dbReference type="GO" id="GO:0005886">
    <property type="term" value="C:plasma membrane"/>
    <property type="evidence" value="ECO:0007669"/>
    <property type="project" value="InterPro"/>
</dbReference>
<evidence type="ECO:0000256" key="5">
    <source>
        <dbReference type="ARBA" id="ARBA00022989"/>
    </source>
</evidence>
<organism evidence="10 11">
    <name type="scientific">Dryobates pubescens</name>
    <name type="common">Downy woodpecker</name>
    <name type="synonym">Picoides pubescens</name>
    <dbReference type="NCBI Taxonomy" id="118200"/>
    <lineage>
        <taxon>Eukaryota</taxon>
        <taxon>Metazoa</taxon>
        <taxon>Chordata</taxon>
        <taxon>Craniata</taxon>
        <taxon>Vertebrata</taxon>
        <taxon>Euteleostomi</taxon>
        <taxon>Archelosauria</taxon>
        <taxon>Archosauria</taxon>
        <taxon>Dinosauria</taxon>
        <taxon>Saurischia</taxon>
        <taxon>Theropoda</taxon>
        <taxon>Coelurosauria</taxon>
        <taxon>Aves</taxon>
        <taxon>Neognathae</taxon>
        <taxon>Neoaves</taxon>
        <taxon>Telluraves</taxon>
        <taxon>Coraciimorphae</taxon>
        <taxon>Piciformes</taxon>
        <taxon>Picidae</taxon>
        <taxon>Dryobates</taxon>
    </lineage>
</organism>
<evidence type="ECO:0000313" key="11">
    <source>
        <dbReference type="Proteomes" id="UP000053875"/>
    </source>
</evidence>
<dbReference type="GO" id="GO:0005509">
    <property type="term" value="F:calcium ion binding"/>
    <property type="evidence" value="ECO:0007669"/>
    <property type="project" value="UniProtKB-UniRule"/>
</dbReference>
<evidence type="ECO:0000256" key="2">
    <source>
        <dbReference type="ARBA" id="ARBA00022692"/>
    </source>
</evidence>
<keyword evidence="7" id="KW-0325">Glycoprotein</keyword>
<dbReference type="CDD" id="cd11304">
    <property type="entry name" value="Cadherin_repeat"/>
    <property type="match status" value="1"/>
</dbReference>
<evidence type="ECO:0000256" key="6">
    <source>
        <dbReference type="ARBA" id="ARBA00023136"/>
    </source>
</evidence>
<dbReference type="PROSITE" id="PS00232">
    <property type="entry name" value="CADHERIN_1"/>
    <property type="match status" value="1"/>
</dbReference>
<evidence type="ECO:0000256" key="3">
    <source>
        <dbReference type="ARBA" id="ARBA00022737"/>
    </source>
</evidence>
<keyword evidence="6" id="KW-0472">Membrane</keyword>
<accession>A0A093IG45</accession>
<name>A0A093IG45_DRYPU</name>
<comment type="subcellular location">
    <subcellularLocation>
        <location evidence="1">Membrane</location>
        <topology evidence="1">Single-pass membrane protein</topology>
    </subcellularLocation>
</comment>
<dbReference type="AlphaFoldDB" id="A0A093IG45"/>